<dbReference type="AlphaFoldDB" id="A0A9Q8SUV4"/>
<organism evidence="5 6">
    <name type="scientific">Colletotrichum lupini</name>
    <dbReference type="NCBI Taxonomy" id="145971"/>
    <lineage>
        <taxon>Eukaryota</taxon>
        <taxon>Fungi</taxon>
        <taxon>Dikarya</taxon>
        <taxon>Ascomycota</taxon>
        <taxon>Pezizomycotina</taxon>
        <taxon>Sordariomycetes</taxon>
        <taxon>Hypocreomycetidae</taxon>
        <taxon>Glomerellales</taxon>
        <taxon>Glomerellaceae</taxon>
        <taxon>Colletotrichum</taxon>
        <taxon>Colletotrichum acutatum species complex</taxon>
    </lineage>
</organism>
<dbReference type="GO" id="GO:0050661">
    <property type="term" value="F:NADP binding"/>
    <property type="evidence" value="ECO:0007669"/>
    <property type="project" value="InterPro"/>
</dbReference>
<keyword evidence="2" id="KW-0285">Flavoprotein</keyword>
<keyword evidence="6" id="KW-1185">Reference proteome</keyword>
<evidence type="ECO:0000256" key="1">
    <source>
        <dbReference type="ARBA" id="ARBA00010139"/>
    </source>
</evidence>
<dbReference type="Gene3D" id="3.50.50.60">
    <property type="entry name" value="FAD/NAD(P)-binding domain"/>
    <property type="match status" value="3"/>
</dbReference>
<dbReference type="InterPro" id="IPR020946">
    <property type="entry name" value="Flavin_mOase-like"/>
</dbReference>
<comment type="similarity">
    <text evidence="1">Belongs to the FAD-binding monooxygenase family.</text>
</comment>
<dbReference type="GO" id="GO:0050660">
    <property type="term" value="F:flavin adenine dinucleotide binding"/>
    <property type="evidence" value="ECO:0007669"/>
    <property type="project" value="InterPro"/>
</dbReference>
<sequence length="646" mass="73692">MIQNDGVPHCITNGNSLGDLQKEVDYSWAAPLLERTIDADRKVRVICVGAGFSGIGASIHLREHIRDIDFQIYEAADDVGGVWHHNRYAGAACDIPAHSYQYSFCQNTQWSEFYAPGLEIHRYLKRVVDHYKLQSLIKLRHRVVGAEWSQDRGKWLVRVLDLDKNEEKVDEAEYFLYATGLLSKPKWPTIAGRERFRGILHHSANWDAAKEEAQEGFSWKDKRVAVIGVGSSAIQIMPQMQRKAKHVTNFVRSRTWISSTFASAFLERLNEELERGLNAVHKITEQGQPLQLEARRIIEEKMLEKLASKPEIADKLIPDFPVACKRLTPGPGYLESLTADNVEFCSQELASFTEKGLMTADGCELEFDAIICATGFVSYIYYSTPHFRINTRRKDVSAVPSFPIYGSNNINLQDMWATDVKQYLAVCVPQMPNLYVIIERSNSLDIAATYLFDSFPILSVQSGVGSGSLLILMEQQIAYVTKCIQKCIREGYKSIVVKDDAVESFLQYADNYFDRTVYSGNCKSWYKNGASGKAKIRTLWPGSCLHGYTALRHPRWEDFEYERAEDYDHRMAWLGNGDVRPDLDRVFYLDEIWAMHKRNFRGNMSLCNYLEQESFVCGSVCMRTSLDSTGLIMPLKYKTFQAKTQS</sequence>
<dbReference type="Proteomes" id="UP000830671">
    <property type="component" value="Chromosome 5"/>
</dbReference>
<reference evidence="5" key="1">
    <citation type="journal article" date="2021" name="Mol. Plant Microbe Interact.">
        <title>Complete Genome Sequence of the Plant-Pathogenic Fungus Colletotrichum lupini.</title>
        <authorList>
            <person name="Baroncelli R."/>
            <person name="Pensec F."/>
            <person name="Da Lio D."/>
            <person name="Boufleur T."/>
            <person name="Vicente I."/>
            <person name="Sarrocco S."/>
            <person name="Picot A."/>
            <person name="Baraldi E."/>
            <person name="Sukno S."/>
            <person name="Thon M."/>
            <person name="Le Floch G."/>
        </authorList>
    </citation>
    <scope>NUCLEOTIDE SEQUENCE</scope>
    <source>
        <strain evidence="5">IMI 504893</strain>
    </source>
</reference>
<dbReference type="GeneID" id="73343513"/>
<evidence type="ECO:0000313" key="5">
    <source>
        <dbReference type="EMBL" id="UQC84029.1"/>
    </source>
</evidence>
<accession>A0A9Q8SUV4</accession>
<evidence type="ECO:0000256" key="3">
    <source>
        <dbReference type="ARBA" id="ARBA00022827"/>
    </source>
</evidence>
<name>A0A9Q8SUV4_9PEZI</name>
<dbReference type="SUPFAM" id="SSF51905">
    <property type="entry name" value="FAD/NAD(P)-binding domain"/>
    <property type="match status" value="2"/>
</dbReference>
<dbReference type="InterPro" id="IPR051209">
    <property type="entry name" value="FAD-bind_Monooxygenase_sf"/>
</dbReference>
<dbReference type="PANTHER" id="PTHR42877">
    <property type="entry name" value="L-ORNITHINE N(5)-MONOOXYGENASE-RELATED"/>
    <property type="match status" value="1"/>
</dbReference>
<gene>
    <name evidence="5" type="ORF">CLUP02_09525</name>
</gene>
<evidence type="ECO:0000256" key="2">
    <source>
        <dbReference type="ARBA" id="ARBA00022630"/>
    </source>
</evidence>
<dbReference type="PANTHER" id="PTHR42877:SF7">
    <property type="entry name" value="FLAVIN-BINDING MONOOXYGENASE-RELATED"/>
    <property type="match status" value="1"/>
</dbReference>
<evidence type="ECO:0000256" key="4">
    <source>
        <dbReference type="ARBA" id="ARBA00023002"/>
    </source>
</evidence>
<dbReference type="KEGG" id="clup:CLUP02_09525"/>
<keyword evidence="4" id="KW-0560">Oxidoreductase</keyword>
<dbReference type="RefSeq" id="XP_049145647.1">
    <property type="nucleotide sequence ID" value="XM_049288503.1"/>
</dbReference>
<keyword evidence="3" id="KW-0274">FAD</keyword>
<dbReference type="EMBL" id="CP019477">
    <property type="protein sequence ID" value="UQC84029.1"/>
    <property type="molecule type" value="Genomic_DNA"/>
</dbReference>
<evidence type="ECO:0000313" key="6">
    <source>
        <dbReference type="Proteomes" id="UP000830671"/>
    </source>
</evidence>
<proteinExistence type="inferred from homology"/>
<protein>
    <submittedName>
        <fullName evidence="5">Uncharacterized protein</fullName>
    </submittedName>
</protein>
<dbReference type="GO" id="GO:0004499">
    <property type="term" value="F:N,N-dimethylaniline monooxygenase activity"/>
    <property type="evidence" value="ECO:0007669"/>
    <property type="project" value="InterPro"/>
</dbReference>
<dbReference type="InterPro" id="IPR036188">
    <property type="entry name" value="FAD/NAD-bd_sf"/>
</dbReference>
<dbReference type="Pfam" id="PF00743">
    <property type="entry name" value="FMO-like"/>
    <property type="match status" value="1"/>
</dbReference>